<evidence type="ECO:0000313" key="1">
    <source>
        <dbReference type="EMBL" id="KAB1439138.1"/>
    </source>
</evidence>
<dbReference type="Gene3D" id="3.40.50.2000">
    <property type="entry name" value="Glycogen Phosphorylase B"/>
    <property type="match status" value="2"/>
</dbReference>
<keyword evidence="1" id="KW-0808">Transferase</keyword>
<gene>
    <name evidence="1" type="ORF">F8A88_14385</name>
</gene>
<dbReference type="InterPro" id="IPR050194">
    <property type="entry name" value="Glycosyltransferase_grp1"/>
</dbReference>
<sequence>MLLQRGLANAGVDCSASFEFAETGDLKTATPPERLGPLVRETAPKDALVHVHGSGDWVRLLSSLDRAPVMTLHDCDLFTGGCAYPLNCAHFSEECKEPCPRDYPECAGYREAKKLLVDKLQPVLVSPSGWLAGLAREALPGHTVRVIPNGIPWPETPPDKAAARKAMGIHPAARVVVFVAHGGEKAAYKAGNRWCELWDDLCKRAPNMVGFAVGGDTAFTHNGLHFWPYVDRTRMARLLAAADVLLYPSLADNHPLVVLEAQAQGLPTVAFAAGGIPEQIRDGDTGLLVREQDFGALAETAATLLTRPRQAREMGVAAFYHGQKRFTMERMVNDYLRLYRAADQQDKNEEDARDA</sequence>
<organism evidence="1 2">
    <name type="scientific">Pseudodesulfovibrio senegalensis</name>
    <dbReference type="NCBI Taxonomy" id="1721087"/>
    <lineage>
        <taxon>Bacteria</taxon>
        <taxon>Pseudomonadati</taxon>
        <taxon>Thermodesulfobacteriota</taxon>
        <taxon>Desulfovibrionia</taxon>
        <taxon>Desulfovibrionales</taxon>
        <taxon>Desulfovibrionaceae</taxon>
    </lineage>
</organism>
<dbReference type="Proteomes" id="UP000438699">
    <property type="component" value="Unassembled WGS sequence"/>
</dbReference>
<name>A0A6N6MYN8_9BACT</name>
<evidence type="ECO:0000313" key="2">
    <source>
        <dbReference type="Proteomes" id="UP000438699"/>
    </source>
</evidence>
<dbReference type="OrthoDB" id="9790710at2"/>
<dbReference type="PANTHER" id="PTHR45947">
    <property type="entry name" value="SULFOQUINOVOSYL TRANSFERASE SQD2"/>
    <property type="match status" value="1"/>
</dbReference>
<dbReference type="AlphaFoldDB" id="A0A6N6MYN8"/>
<proteinExistence type="predicted"/>
<keyword evidence="2" id="KW-1185">Reference proteome</keyword>
<dbReference type="Pfam" id="PF13692">
    <property type="entry name" value="Glyco_trans_1_4"/>
    <property type="match status" value="1"/>
</dbReference>
<dbReference type="GO" id="GO:0016757">
    <property type="term" value="F:glycosyltransferase activity"/>
    <property type="evidence" value="ECO:0007669"/>
    <property type="project" value="TreeGrafter"/>
</dbReference>
<dbReference type="PANTHER" id="PTHR45947:SF3">
    <property type="entry name" value="SULFOQUINOVOSYL TRANSFERASE SQD2"/>
    <property type="match status" value="1"/>
</dbReference>
<comment type="caution">
    <text evidence="1">The sequence shown here is derived from an EMBL/GenBank/DDBJ whole genome shotgun (WGS) entry which is preliminary data.</text>
</comment>
<protein>
    <submittedName>
        <fullName evidence="1">Glycosyltransferase</fullName>
    </submittedName>
</protein>
<reference evidence="1 2" key="1">
    <citation type="journal article" date="2017" name="Int. J. Syst. Evol. Microbiol.">
        <title>Desulfovibrio senegalensis sp. nov., a mesophilic sulfate reducer isolated from marine sediment.</title>
        <authorList>
            <person name="Thioye A."/>
            <person name="Gam Z.B.A."/>
            <person name="Mbengue M."/>
            <person name="Cayol J.L."/>
            <person name="Joseph-Bartoli M."/>
            <person name="Toure-Kane C."/>
            <person name="Labat M."/>
        </authorList>
    </citation>
    <scope>NUCLEOTIDE SEQUENCE [LARGE SCALE GENOMIC DNA]</scope>
    <source>
        <strain evidence="1 2">DSM 101509</strain>
    </source>
</reference>
<dbReference type="EMBL" id="WAIE01000008">
    <property type="protein sequence ID" value="KAB1439138.1"/>
    <property type="molecule type" value="Genomic_DNA"/>
</dbReference>
<accession>A0A6N6MYN8</accession>
<dbReference type="SUPFAM" id="SSF53756">
    <property type="entry name" value="UDP-Glycosyltransferase/glycogen phosphorylase"/>
    <property type="match status" value="1"/>
</dbReference>